<feature type="non-terminal residue" evidence="1">
    <location>
        <position position="520"/>
    </location>
</feature>
<dbReference type="PROSITE" id="PS50878">
    <property type="entry name" value="RT_POL"/>
    <property type="match status" value="1"/>
</dbReference>
<dbReference type="InterPro" id="IPR043502">
    <property type="entry name" value="DNA/RNA_pol_sf"/>
</dbReference>
<reference evidence="1" key="1">
    <citation type="submission" date="2020-04" db="EMBL/GenBank/DDBJ databases">
        <authorList>
            <person name="Alioto T."/>
            <person name="Alioto T."/>
            <person name="Gomez Garrido J."/>
        </authorList>
    </citation>
    <scope>NUCLEOTIDE SEQUENCE</scope>
    <source>
        <strain evidence="1">A484AB</strain>
    </source>
</reference>
<sequence>MAQLIEEPTRVARTSATIIDLILTNVPEKNSHAGVFHVGISDHSLIYAVRKFKPLKRRPTFKKGRNFKHFSETEFISDLTNIPWQTVFTTSDPNLSWNKWKELFIGTLDKHAPVRHIRSGKHTTPWMTAEIRSAMRRRDYHKKKAIKLKSDSHCHNYKSLRNKVNKLIRVTKSTFYINKISECAETKDLKKCWSTINSLLGKQHKSNCISELKVGENVITDPNLIADHFNTHFINIGVYPDKNDTPNECGENRYFSDTNIHSQTNNKFNFSLIKVDSVLCNLKHLKANKSTGLDAIPAKILKLAAHIIAPSLTYIFNLSLQSGIYVNDWKRARVIPIFKSEDKSKCENYRPISILSIVSKVFEKEVFRQVYTYVNESNLLSKYQSGFRPQHSTLSALIKICDEILNNMDEGEINCIVFLDIRKAFDSINHNILLNKMRSNFGISGNELLWFESYLTNREQQCVANGILSSVGKLKCGVPQGSILGPLLFLFYINDLPQCLQKTTPGLYADDTEIYASSHN</sequence>
<dbReference type="PANTHER" id="PTHR47510">
    <property type="entry name" value="REVERSE TRANSCRIPTASE DOMAIN-CONTAINING PROTEIN"/>
    <property type="match status" value="1"/>
</dbReference>
<dbReference type="EMBL" id="CACRXK020002654">
    <property type="protein sequence ID" value="CAB3995384.1"/>
    <property type="molecule type" value="Genomic_DNA"/>
</dbReference>
<dbReference type="SUPFAM" id="SSF56672">
    <property type="entry name" value="DNA/RNA polymerases"/>
    <property type="match status" value="1"/>
</dbReference>
<dbReference type="CDD" id="cd01650">
    <property type="entry name" value="RT_nLTR_like"/>
    <property type="match status" value="1"/>
</dbReference>
<dbReference type="OrthoDB" id="5982361at2759"/>
<dbReference type="Proteomes" id="UP001152795">
    <property type="component" value="Unassembled WGS sequence"/>
</dbReference>
<keyword evidence="2" id="KW-1185">Reference proteome</keyword>
<organism evidence="1 2">
    <name type="scientific">Paramuricea clavata</name>
    <name type="common">Red gorgonian</name>
    <name type="synonym">Violescent sea-whip</name>
    <dbReference type="NCBI Taxonomy" id="317549"/>
    <lineage>
        <taxon>Eukaryota</taxon>
        <taxon>Metazoa</taxon>
        <taxon>Cnidaria</taxon>
        <taxon>Anthozoa</taxon>
        <taxon>Octocorallia</taxon>
        <taxon>Malacalcyonacea</taxon>
        <taxon>Plexauridae</taxon>
        <taxon>Paramuricea</taxon>
    </lineage>
</organism>
<evidence type="ECO:0000313" key="2">
    <source>
        <dbReference type="Proteomes" id="UP001152795"/>
    </source>
</evidence>
<dbReference type="AlphaFoldDB" id="A0A6S7GPD1"/>
<evidence type="ECO:0000313" key="1">
    <source>
        <dbReference type="EMBL" id="CAB3995384.1"/>
    </source>
</evidence>
<dbReference type="InterPro" id="IPR000477">
    <property type="entry name" value="RT_dom"/>
</dbReference>
<dbReference type="Pfam" id="PF00078">
    <property type="entry name" value="RVT_1"/>
    <property type="match status" value="1"/>
</dbReference>
<dbReference type="PANTHER" id="PTHR47510:SF3">
    <property type="entry name" value="ENDO_EXONUCLEASE_PHOSPHATASE DOMAIN-CONTAINING PROTEIN"/>
    <property type="match status" value="1"/>
</dbReference>
<accession>A0A6S7GPD1</accession>
<comment type="caution">
    <text evidence="1">The sequence shown here is derived from an EMBL/GenBank/DDBJ whole genome shotgun (WGS) entry which is preliminary data.</text>
</comment>
<gene>
    <name evidence="1" type="ORF">PACLA_8A004955</name>
</gene>
<proteinExistence type="predicted"/>
<name>A0A6S7GPD1_PARCT</name>
<protein>
    <submittedName>
        <fullName evidence="1">Uncharacterized protein</fullName>
    </submittedName>
</protein>